<dbReference type="Pfam" id="PF13905">
    <property type="entry name" value="Thioredoxin_8"/>
    <property type="match status" value="1"/>
</dbReference>
<dbReference type="Proteomes" id="UP000243807">
    <property type="component" value="Chromosome"/>
</dbReference>
<accession>A0A1P8ULD2</accession>
<dbReference type="Gene3D" id="2.120.10.30">
    <property type="entry name" value="TolB, C-terminal domain"/>
    <property type="match status" value="2"/>
</dbReference>
<dbReference type="InterPro" id="IPR012336">
    <property type="entry name" value="Thioredoxin-like_fold"/>
</dbReference>
<dbReference type="STRING" id="1765967.BW247_09070"/>
<dbReference type="AlphaFoldDB" id="A0A1P8ULD2"/>
<evidence type="ECO:0000313" key="4">
    <source>
        <dbReference type="Proteomes" id="UP000243807"/>
    </source>
</evidence>
<dbReference type="EMBL" id="CP019434">
    <property type="protein sequence ID" value="APZ44635.1"/>
    <property type="molecule type" value="Genomic_DNA"/>
</dbReference>
<proteinExistence type="predicted"/>
<dbReference type="PROSITE" id="PS51352">
    <property type="entry name" value="THIOREDOXIN_2"/>
    <property type="match status" value="1"/>
</dbReference>
<protein>
    <recommendedName>
        <fullName evidence="2">Thioredoxin domain-containing protein</fullName>
    </recommendedName>
</protein>
<evidence type="ECO:0000259" key="2">
    <source>
        <dbReference type="PROSITE" id="PS51352"/>
    </source>
</evidence>
<reference evidence="3 4" key="1">
    <citation type="submission" date="2017-01" db="EMBL/GenBank/DDBJ databases">
        <title>Draft sequence of Acidihalobacter ferrooxidans strain DSM 14175 (strain V8).</title>
        <authorList>
            <person name="Khaleque H.N."/>
            <person name="Ramsay J.P."/>
            <person name="Murphy R.J.T."/>
            <person name="Kaksonen A.H."/>
            <person name="Boxall N.J."/>
            <person name="Watkin E.L.J."/>
        </authorList>
    </citation>
    <scope>NUCLEOTIDE SEQUENCE [LARGE SCALE GENOMIC DNA]</scope>
    <source>
        <strain evidence="3 4">V8</strain>
    </source>
</reference>
<feature type="chain" id="PRO_5012681726" description="Thioredoxin domain-containing protein" evidence="1">
    <location>
        <begin position="32"/>
        <end position="500"/>
    </location>
</feature>
<feature type="domain" description="Thioredoxin" evidence="2">
    <location>
        <begin position="21"/>
        <end position="172"/>
    </location>
</feature>
<dbReference type="PANTHER" id="PTHR46388:SF2">
    <property type="entry name" value="NHL REPEAT-CONTAINING PROTEIN 2"/>
    <property type="match status" value="1"/>
</dbReference>
<evidence type="ECO:0000313" key="3">
    <source>
        <dbReference type="EMBL" id="APZ44635.1"/>
    </source>
</evidence>
<dbReference type="Gene3D" id="3.40.30.10">
    <property type="entry name" value="Glutaredoxin"/>
    <property type="match status" value="1"/>
</dbReference>
<dbReference type="PANTHER" id="PTHR46388">
    <property type="entry name" value="NHL REPEAT-CONTAINING PROTEIN 2"/>
    <property type="match status" value="1"/>
</dbReference>
<gene>
    <name evidence="3" type="ORF">BW247_09070</name>
</gene>
<dbReference type="InterPro" id="IPR013766">
    <property type="entry name" value="Thioredoxin_domain"/>
</dbReference>
<organism evidence="3 4">
    <name type="scientific">Acidihalobacter ferrooxydans</name>
    <dbReference type="NCBI Taxonomy" id="1765967"/>
    <lineage>
        <taxon>Bacteria</taxon>
        <taxon>Pseudomonadati</taxon>
        <taxon>Pseudomonadota</taxon>
        <taxon>Gammaproteobacteria</taxon>
        <taxon>Chromatiales</taxon>
        <taxon>Ectothiorhodospiraceae</taxon>
        <taxon>Acidihalobacter</taxon>
    </lineage>
</organism>
<dbReference type="KEGG" id="afy:BW247_09070"/>
<dbReference type="SUPFAM" id="SSF101898">
    <property type="entry name" value="NHL repeat"/>
    <property type="match status" value="1"/>
</dbReference>
<dbReference type="SUPFAM" id="SSF52833">
    <property type="entry name" value="Thioredoxin-like"/>
    <property type="match status" value="1"/>
</dbReference>
<feature type="signal peptide" evidence="1">
    <location>
        <begin position="1"/>
        <end position="31"/>
    </location>
</feature>
<keyword evidence="1" id="KW-0732">Signal</keyword>
<keyword evidence="4" id="KW-1185">Reference proteome</keyword>
<name>A0A1P8ULD2_9GAMM</name>
<dbReference type="InterPro" id="IPR036249">
    <property type="entry name" value="Thioredoxin-like_sf"/>
</dbReference>
<sequence>MAHTGFQRLRRVIGHLFACLLLIGIATPALAADLFPAGAPWFNVSRPLTNADLAGRVVLLDFFTPGCINCIHMLPETKRLEHEFGNRLLIIGVNSPKFTASQQSSNIKGFIARYHITHPIVTDKGMTLWKLFSVYAWPTQILLGPNLMPVARFVGEGHYAQIREAVIKTLAKARAAGDLTHAALPLKPPPVDPHGLLQPGKVAVSGSYVAVSDTGHNRILLLNRDGKLLRIIGTGKPGAVNGPADAARFDSPQGLAFVGRSLYVADTGNQLIRRIALPSGAVTTVAGNGHQAYDVSGMHAARSVGLNSPWALEAVGNTLYIAMAGDHQVWRYDLKQGRIGPYAGSGYEGLSNGALARAKFAQSSGLAYHDGILYVADPESSSVRAIIIAQNRVRTVLGFGLFDFGLRDGPSPQALLQHDQGLAWLNGKLYIADTFNNAIRVYEPGSQQLTTLTTALAQPGGLAEFGPHTLLVADTNANRMVTVDTENGAVQDWPIKGSGF</sequence>
<evidence type="ECO:0000256" key="1">
    <source>
        <dbReference type="SAM" id="SignalP"/>
    </source>
</evidence>
<dbReference type="InterPro" id="IPR011042">
    <property type="entry name" value="6-blade_b-propeller_TolB-like"/>
</dbReference>